<dbReference type="InterPro" id="IPR051927">
    <property type="entry name" value="Zn_Chap_cDPG_Synth"/>
</dbReference>
<gene>
    <name evidence="3" type="ORF">D806_059470</name>
</gene>
<dbReference type="SMART" id="SM00833">
    <property type="entry name" value="CobW_C"/>
    <property type="match status" value="1"/>
</dbReference>
<dbReference type="InterPro" id="IPR011629">
    <property type="entry name" value="CobW-like_C"/>
</dbReference>
<reference evidence="3 4" key="1">
    <citation type="journal article" date="2013" name="Genome Announc.">
        <title>Draft genome sequence of MKD8, a conjugal recipient Mycobacterium smegmatis strain.</title>
        <authorList>
            <person name="Gray T.A."/>
            <person name="Palumbo M.J."/>
            <person name="Derbyshire K.M."/>
        </authorList>
    </citation>
    <scope>NUCLEOTIDE SEQUENCE [LARGE SCALE GENOMIC DNA]</scope>
    <source>
        <strain evidence="3 4">MKD8</strain>
    </source>
</reference>
<dbReference type="Pfam" id="PF07683">
    <property type="entry name" value="CobW_C"/>
    <property type="match status" value="1"/>
</dbReference>
<protein>
    <submittedName>
        <fullName evidence="3">CobW/P47K C-domain protein</fullName>
    </submittedName>
</protein>
<dbReference type="EMBL" id="CP027541">
    <property type="protein sequence ID" value="AWT56887.1"/>
    <property type="molecule type" value="Genomic_DNA"/>
</dbReference>
<proteinExistence type="predicted"/>
<dbReference type="SUPFAM" id="SSF90002">
    <property type="entry name" value="Hypothetical protein YjiA, C-terminal domain"/>
    <property type="match status" value="1"/>
</dbReference>
<evidence type="ECO:0000313" key="4">
    <source>
        <dbReference type="Proteomes" id="UP000011200"/>
    </source>
</evidence>
<dbReference type="Pfam" id="PF02492">
    <property type="entry name" value="cobW"/>
    <property type="match status" value="1"/>
</dbReference>
<organism evidence="3 4">
    <name type="scientific">Mycolicibacterium smegmatis (strain MKD8)</name>
    <name type="common">Mycobacterium smegmatis</name>
    <dbReference type="NCBI Taxonomy" id="1214915"/>
    <lineage>
        <taxon>Bacteria</taxon>
        <taxon>Bacillati</taxon>
        <taxon>Actinomycetota</taxon>
        <taxon>Actinomycetes</taxon>
        <taxon>Mycobacteriales</taxon>
        <taxon>Mycobacteriaceae</taxon>
        <taxon>Mycolicibacterium</taxon>
    </lineage>
</organism>
<feature type="region of interest" description="Disordered" evidence="1">
    <location>
        <begin position="379"/>
        <end position="404"/>
    </location>
</feature>
<dbReference type="InterPro" id="IPR003495">
    <property type="entry name" value="CobW/HypB/UreG_nucleotide-bd"/>
</dbReference>
<evidence type="ECO:0000259" key="2">
    <source>
        <dbReference type="SMART" id="SM00833"/>
    </source>
</evidence>
<dbReference type="InterPro" id="IPR027417">
    <property type="entry name" value="P-loop_NTPase"/>
</dbReference>
<dbReference type="AlphaFoldDB" id="A0A2U9PYS1"/>
<dbReference type="RefSeq" id="WP_036453909.1">
    <property type="nucleotide sequence ID" value="NZ_CP027541.1"/>
</dbReference>
<dbReference type="Proteomes" id="UP000011200">
    <property type="component" value="Chromosome"/>
</dbReference>
<dbReference type="NCBIfam" id="NF047431">
    <property type="entry name" value="hiber_recruit"/>
    <property type="match status" value="1"/>
</dbReference>
<sequence>MRTPVVLVAGQDDARGTGRAVVEELLKAPGTLLVSHTFDGHVVVRTVSSSVDSSQWVLELVHGCVSCTVRDDLLILLRRLHRRADVTRIVVQMMPWLEPEPVRWAIDNVHVRVGPGYIDGPAARDVAVAAVVTCVDTAAWLEQALGEDELADGRTAAQVVVGQAEVADVLVLGEPEATTLAVLRRLAPRARITVGPDRLELALAHLEPDTPRGRALSPRDSLLAGQPPLTADGEVRIVEFTARRPFHPVRLHAAIDLLLDGVVRTRGRAWLANRDAEVMWIESAGGGLRVSTAGKWLAAMNSSELAYTDPQWRALAAIDWDPSFGDRHVSLVMLVCGARTDDILDALRGALLTDAEFARRQEWRHYPDPFGDWHQEPCDADQAAHAAQFSDARHHPDPQTGEQS</sequence>
<dbReference type="PANTHER" id="PTHR43603">
    <property type="entry name" value="COBW DOMAIN-CONTAINING PROTEIN DDB_G0274527"/>
    <property type="match status" value="1"/>
</dbReference>
<evidence type="ECO:0000313" key="3">
    <source>
        <dbReference type="EMBL" id="AWT56887.1"/>
    </source>
</evidence>
<reference evidence="4" key="2">
    <citation type="submission" date="2018-03" db="EMBL/GenBank/DDBJ databases">
        <authorList>
            <person name="Derbyshire K."/>
            <person name="Gray T.A."/>
            <person name="Champion M."/>
        </authorList>
    </citation>
    <scope>NUCLEOTIDE SEQUENCE [LARGE SCALE GENOMIC DNA]</scope>
    <source>
        <strain evidence="4">MKD8</strain>
    </source>
</reference>
<dbReference type="PANTHER" id="PTHR43603:SF1">
    <property type="entry name" value="ZINC-REGULATED GTPASE METALLOPROTEIN ACTIVATOR 1"/>
    <property type="match status" value="1"/>
</dbReference>
<evidence type="ECO:0000256" key="1">
    <source>
        <dbReference type="SAM" id="MobiDB-lite"/>
    </source>
</evidence>
<accession>A0A2U9PYS1</accession>
<feature type="domain" description="CobW C-terminal" evidence="2">
    <location>
        <begin position="235"/>
        <end position="351"/>
    </location>
</feature>
<dbReference type="Gene3D" id="3.40.50.300">
    <property type="entry name" value="P-loop containing nucleotide triphosphate hydrolases"/>
    <property type="match status" value="1"/>
</dbReference>
<name>A0A2U9PYS1_MYCSE</name>